<evidence type="ECO:0000256" key="1">
    <source>
        <dbReference type="ARBA" id="ARBA00001964"/>
    </source>
</evidence>
<organism evidence="11 12">
    <name type="scientific">Geobacter hydrogenophilus</name>
    <dbReference type="NCBI Taxonomy" id="40983"/>
    <lineage>
        <taxon>Bacteria</taxon>
        <taxon>Pseudomonadati</taxon>
        <taxon>Thermodesulfobacteriota</taxon>
        <taxon>Desulfuromonadia</taxon>
        <taxon>Geobacterales</taxon>
        <taxon>Geobacteraceae</taxon>
        <taxon>Geobacter</taxon>
    </lineage>
</organism>
<sequence>MKEYAELTEVAPRAGTTRPDSEVPMESKLRAILPDAELIRMYEQMVLSREFEESCAEQYTKGHITGFLHLYSGQEAVAVGATAGLHRDDYILSAYREHAQAIVRGAEPRRVMAELFGKRTGICKGKGGSMHLFDPNLSFMGGYAIVGGQFPIAVGLAFAAKFRKEGRIVACFFGDGAANQGTFHESLNWARLWELPVLFVCENNSYGIGTSVARASALPDIHRRTCGYDIPSERVYGMDVIAVYEAIKWAAEWVREQNRPFLIEAITYRFRGHSMADPGKYRSLAEVELWKSRDPVPAFANRLVEEEIATEAQLEGIRQQALVTLADAVKFAEESPWPEDSEVWEDVYA</sequence>
<dbReference type="PANTHER" id="PTHR11516:SF60">
    <property type="entry name" value="PYRUVATE DEHYDROGENASE E1 COMPONENT SUBUNIT ALPHA"/>
    <property type="match status" value="1"/>
</dbReference>
<evidence type="ECO:0000256" key="6">
    <source>
        <dbReference type="ARBA" id="ARBA00023052"/>
    </source>
</evidence>
<dbReference type="InterPro" id="IPR001017">
    <property type="entry name" value="DH_E1"/>
</dbReference>
<accession>A0A9W6FYJ4</accession>
<comment type="cofactor">
    <cofactor evidence="1 8">
        <name>thiamine diphosphate</name>
        <dbReference type="ChEBI" id="CHEBI:58937"/>
    </cofactor>
</comment>
<feature type="region of interest" description="Disordered" evidence="9">
    <location>
        <begin position="1"/>
        <end position="23"/>
    </location>
</feature>
<dbReference type="InterPro" id="IPR050642">
    <property type="entry name" value="PDH_E1_Alpha_Subunit"/>
</dbReference>
<gene>
    <name evidence="8 11" type="primary">pdhA</name>
    <name evidence="11" type="ORF">GHYDROH2_07420</name>
</gene>
<comment type="catalytic activity">
    <reaction evidence="8">
        <text>N(6)-[(R)-lipoyl]-L-lysyl-[protein] + pyruvate + H(+) = N(6)-[(R)-S(8)-acetyldihydrolipoyl]-L-lysyl-[protein] + CO2</text>
        <dbReference type="Rhea" id="RHEA:19189"/>
        <dbReference type="Rhea" id="RHEA-COMP:10474"/>
        <dbReference type="Rhea" id="RHEA-COMP:10478"/>
        <dbReference type="ChEBI" id="CHEBI:15361"/>
        <dbReference type="ChEBI" id="CHEBI:15378"/>
        <dbReference type="ChEBI" id="CHEBI:16526"/>
        <dbReference type="ChEBI" id="CHEBI:83099"/>
        <dbReference type="ChEBI" id="CHEBI:83111"/>
        <dbReference type="EC" id="1.2.4.1"/>
    </reaction>
</comment>
<evidence type="ECO:0000256" key="3">
    <source>
        <dbReference type="ARBA" id="ARBA00012281"/>
    </source>
</evidence>
<evidence type="ECO:0000313" key="12">
    <source>
        <dbReference type="Proteomes" id="UP001144352"/>
    </source>
</evidence>
<dbReference type="InterPro" id="IPR029061">
    <property type="entry name" value="THDP-binding"/>
</dbReference>
<dbReference type="EMBL" id="BSDS01000001">
    <property type="protein sequence ID" value="GLI37241.1"/>
    <property type="molecule type" value="Genomic_DNA"/>
</dbReference>
<evidence type="ECO:0000256" key="4">
    <source>
        <dbReference type="ARBA" id="ARBA00014159"/>
    </source>
</evidence>
<comment type="function">
    <text evidence="8">The pyruvate dehydrogenase complex catalyzes the overall conversion of pyruvate to acetyl-CoA and CO(2).</text>
</comment>
<proteinExistence type="predicted"/>
<evidence type="ECO:0000256" key="2">
    <source>
        <dbReference type="ARBA" id="ARBA00011870"/>
    </source>
</evidence>
<evidence type="ECO:0000256" key="5">
    <source>
        <dbReference type="ARBA" id="ARBA00023002"/>
    </source>
</evidence>
<comment type="caution">
    <text evidence="11">The sequence shown here is derived from an EMBL/GenBank/DDBJ whole genome shotgun (WGS) entry which is preliminary data.</text>
</comment>
<reference evidence="11" key="1">
    <citation type="submission" date="2022-12" db="EMBL/GenBank/DDBJ databases">
        <title>Reference genome sequencing for broad-spectrum identification of bacterial and archaeal isolates by mass spectrometry.</title>
        <authorList>
            <person name="Sekiguchi Y."/>
            <person name="Tourlousse D.M."/>
        </authorList>
    </citation>
    <scope>NUCLEOTIDE SEQUENCE</scope>
    <source>
        <strain evidence="11">H2</strain>
    </source>
</reference>
<dbReference type="SUPFAM" id="SSF52518">
    <property type="entry name" value="Thiamin diphosphate-binding fold (THDP-binding)"/>
    <property type="match status" value="1"/>
</dbReference>
<dbReference type="EC" id="1.2.4.1" evidence="3 8"/>
<evidence type="ECO:0000256" key="8">
    <source>
        <dbReference type="RuleBase" id="RU361139"/>
    </source>
</evidence>
<feature type="domain" description="Dehydrogenase E1 component" evidence="10">
    <location>
        <begin position="44"/>
        <end position="338"/>
    </location>
</feature>
<dbReference type="CDD" id="cd02000">
    <property type="entry name" value="TPP_E1_PDC_ADC_BCADC"/>
    <property type="match status" value="1"/>
</dbReference>
<protein>
    <recommendedName>
        <fullName evidence="4 8">Pyruvate dehydrogenase E1 component subunit alpha</fullName>
        <ecNumber evidence="3 8">1.2.4.1</ecNumber>
    </recommendedName>
</protein>
<dbReference type="AlphaFoldDB" id="A0A9W6FYJ4"/>
<keyword evidence="12" id="KW-1185">Reference proteome</keyword>
<dbReference type="GO" id="GO:0006086">
    <property type="term" value="P:pyruvate decarboxylation to acetyl-CoA"/>
    <property type="evidence" value="ECO:0007669"/>
    <property type="project" value="InterPro"/>
</dbReference>
<evidence type="ECO:0000256" key="9">
    <source>
        <dbReference type="SAM" id="MobiDB-lite"/>
    </source>
</evidence>
<dbReference type="Proteomes" id="UP001144352">
    <property type="component" value="Unassembled WGS sequence"/>
</dbReference>
<evidence type="ECO:0000313" key="11">
    <source>
        <dbReference type="EMBL" id="GLI37241.1"/>
    </source>
</evidence>
<keyword evidence="5 8" id="KW-0560">Oxidoreductase</keyword>
<dbReference type="PANTHER" id="PTHR11516">
    <property type="entry name" value="PYRUVATE DEHYDROGENASE E1 COMPONENT, ALPHA SUBUNIT BACTERIAL AND ORGANELLAR"/>
    <property type="match status" value="1"/>
</dbReference>
<keyword evidence="6 8" id="KW-0786">Thiamine pyrophosphate</keyword>
<keyword evidence="7 8" id="KW-0670">Pyruvate</keyword>
<dbReference type="FunFam" id="3.40.50.970:FF:000013">
    <property type="entry name" value="Pyruvate dehydrogenase E1 component subunit alpha"/>
    <property type="match status" value="1"/>
</dbReference>
<dbReference type="GO" id="GO:0004739">
    <property type="term" value="F:pyruvate dehydrogenase (acetyl-transferring) activity"/>
    <property type="evidence" value="ECO:0007669"/>
    <property type="project" value="UniProtKB-UniRule"/>
</dbReference>
<evidence type="ECO:0000259" key="10">
    <source>
        <dbReference type="Pfam" id="PF00676"/>
    </source>
</evidence>
<dbReference type="InterPro" id="IPR017597">
    <property type="entry name" value="Pyrv_DH_E1_asu_subgrp-y"/>
</dbReference>
<name>A0A9W6FYJ4_9BACT</name>
<dbReference type="Gene3D" id="3.40.50.970">
    <property type="match status" value="1"/>
</dbReference>
<evidence type="ECO:0000256" key="7">
    <source>
        <dbReference type="ARBA" id="ARBA00023317"/>
    </source>
</evidence>
<dbReference type="NCBIfam" id="TIGR03182">
    <property type="entry name" value="PDH_E1_alph_y"/>
    <property type="match status" value="1"/>
</dbReference>
<comment type="subunit">
    <text evidence="2 8">Heterodimer of an alpha and a beta chain.</text>
</comment>
<dbReference type="Pfam" id="PF00676">
    <property type="entry name" value="E1_dh"/>
    <property type="match status" value="1"/>
</dbReference>